<reference evidence="10" key="1">
    <citation type="submission" date="2016-10" db="EMBL/GenBank/DDBJ databases">
        <authorList>
            <person name="de Groot N.N."/>
        </authorList>
    </citation>
    <scope>NUCLEOTIDE SEQUENCE [LARGE SCALE GENOMIC DNA]</scope>
    <source>
        <strain evidence="10">CCBAU85039</strain>
    </source>
</reference>
<feature type="transmembrane region" description="Helical" evidence="8">
    <location>
        <begin position="33"/>
        <end position="55"/>
    </location>
</feature>
<dbReference type="RefSeq" id="WP_072377218.1">
    <property type="nucleotide sequence ID" value="NZ_FNXB01000017.1"/>
</dbReference>
<feature type="transmembrane region" description="Helical" evidence="8">
    <location>
        <begin position="843"/>
        <end position="868"/>
    </location>
</feature>
<reference evidence="12" key="3">
    <citation type="submission" date="2016-10" db="EMBL/GenBank/DDBJ databases">
        <authorList>
            <person name="Wibberg D."/>
        </authorList>
    </citation>
    <scope>NUCLEOTIDE SEQUENCE [LARGE SCALE GENOMIC DNA]</scope>
</reference>
<dbReference type="PRINTS" id="PR01437">
    <property type="entry name" value="NUOXDRDTASE4"/>
</dbReference>
<feature type="transmembrane region" description="Helical" evidence="8">
    <location>
        <begin position="974"/>
        <end position="994"/>
    </location>
</feature>
<feature type="transmembrane region" description="Helical" evidence="8">
    <location>
        <begin position="523"/>
        <end position="544"/>
    </location>
</feature>
<sequence length="1041" mass="112032">MVDSLLQPLNIFLLGLGGGFLIPLLYRIAKPFAAVGFVVALLGMTSISCVCLWAIHNGGPTFEILTAGSVPPFSINLRFGPWEGFFSFCVNVVALLGAWHLWGRLRSSYPALLLYLILIMGINGMVMTRDLFNQFVFLEIMSIGTYGLLGLERTLAALAASFKYIMATVLASSFFLLGAGLLYHVTGTLNIDDMITNRAAITGPIGVTALLFVLACLVLELKPFPANGWGLDVYETAASGVAALVSVGVSAGVFFTLFKLLPLFGDHLGILAVSGGITFLFSNLVGLNQTSVQRMLGYSSVAQMGLLMLALALLHQLGAEQSLPLVVGGLFINHLLAKAGLFWLAGLVERREIGGWADVAGNRLVLSILAVFLVAIAGLPPFPGFWAKWELVMQAAAGERYIWIAVILVGSLLEAAYMFRWFKQATRPMPSQLDSGLSAGNLTPIRLPLTRLVPVMTSAVLLFVSGHVAATFSGAASLWLVGPLCVGGVLCLLDRLPGRIKCVLMLAAVLVVGLWITDDIEGLRRLFAVLLLAGGMVIAFASLYRSDCRRGFYPMMAILLLSIASLLRAATSLEFFFHWEIITLSSYFLIAQRPGAHPYVLQFLLFSLVSAFCLLAGFGVATSANGSTALAAFATAGSDAAPAFMFLAIGFLIKAGAVGVHVWLPGAYAEADDDLSAMLSAVISKVAVFGLFMVTYLAIRSKVGLEMAHVMGWIGLVTTIAGAVMAFQQSDLKRMLGYSSMSQIGYIITAIALMSHLCWVTAFYLVANHLMVKGILFLAAAAVILRTGTRLFDEIGGLARKMPLTFASVVIALVSMSGLPPLAGFGGKWLLLSAMVDRRWYGLAIVAVLATFIGFLYMFRFAYAIFLGQRKPAHDEITEAPLALLVPQFVLVLAILLLSFFPKLVMDPVSAAIDPYFASTLVWQGMSLETIYGYWNPFPVMAVSVAIATVLLGLFLLIYIIWRGRSIPVTTAHFYAFYRSMFAPLVTPLANFVWDGLCDLTVGAAGVVRRVYTGNGQTYALHVLYYVIALYLLGTLGLLAA</sequence>
<dbReference type="Proteomes" id="UP000198939">
    <property type="component" value="Unassembled WGS sequence"/>
</dbReference>
<keyword evidence="5 8" id="KW-1133">Transmembrane helix</keyword>
<feature type="transmembrane region" description="Helical" evidence="8">
    <location>
        <begin position="84"/>
        <end position="102"/>
    </location>
</feature>
<feature type="transmembrane region" description="Helical" evidence="8">
    <location>
        <begin position="500"/>
        <end position="517"/>
    </location>
</feature>
<feature type="transmembrane region" description="Helical" evidence="8">
    <location>
        <begin position="295"/>
        <end position="314"/>
    </location>
</feature>
<dbReference type="OrthoDB" id="9811798at2"/>
<evidence type="ECO:0000313" key="13">
    <source>
        <dbReference type="Proteomes" id="UP000198939"/>
    </source>
</evidence>
<feature type="transmembrane region" description="Helical" evidence="8">
    <location>
        <begin position="938"/>
        <end position="962"/>
    </location>
</feature>
<dbReference type="GO" id="GO:0042773">
    <property type="term" value="P:ATP synthesis coupled electron transport"/>
    <property type="evidence" value="ECO:0007669"/>
    <property type="project" value="InterPro"/>
</dbReference>
<dbReference type="InterPro" id="IPR003918">
    <property type="entry name" value="NADH_UbQ_OxRdtase"/>
</dbReference>
<reference evidence="11 13" key="2">
    <citation type="submission" date="2016-10" db="EMBL/GenBank/DDBJ databases">
        <authorList>
            <person name="Varghese N."/>
            <person name="Submissions S."/>
        </authorList>
    </citation>
    <scope>NUCLEOTIDE SEQUENCE [LARGE SCALE GENOMIC DNA]</scope>
    <source>
        <strain evidence="11 13">CGMCC 1.7071</strain>
    </source>
</reference>
<name>A0A1H8PTG5_9HYPH</name>
<organism evidence="10 12">
    <name type="scientific">Rhizobium tibeticum</name>
    <dbReference type="NCBI Taxonomy" id="501024"/>
    <lineage>
        <taxon>Bacteria</taxon>
        <taxon>Pseudomonadati</taxon>
        <taxon>Pseudomonadota</taxon>
        <taxon>Alphaproteobacteria</taxon>
        <taxon>Hyphomicrobiales</taxon>
        <taxon>Rhizobiaceae</taxon>
        <taxon>Rhizobium/Agrobacterium group</taxon>
        <taxon>Rhizobium</taxon>
    </lineage>
</organism>
<comment type="similarity">
    <text evidence="2">Belongs to the CPA3 antiporters (TC 2.A.63) subunit D family.</text>
</comment>
<feature type="transmembrane region" description="Helical" evidence="8">
    <location>
        <begin position="400"/>
        <end position="419"/>
    </location>
</feature>
<dbReference type="Pfam" id="PF00361">
    <property type="entry name" value="Proton_antipo_M"/>
    <property type="match status" value="2"/>
</dbReference>
<dbReference type="EMBL" id="FOCV01000017">
    <property type="protein sequence ID" value="SEO45215.1"/>
    <property type="molecule type" value="Genomic_DNA"/>
</dbReference>
<feature type="transmembrane region" description="Helical" evidence="8">
    <location>
        <begin position="360"/>
        <end position="380"/>
    </location>
</feature>
<keyword evidence="13" id="KW-1185">Reference proteome</keyword>
<dbReference type="InterPro" id="IPR050586">
    <property type="entry name" value="CPA3_Na-H_Antiporter_D"/>
</dbReference>
<feature type="transmembrane region" description="Helical" evidence="8">
    <location>
        <begin position="744"/>
        <end position="766"/>
    </location>
</feature>
<feature type="transmembrane region" description="Helical" evidence="8">
    <location>
        <begin position="644"/>
        <end position="664"/>
    </location>
</feature>
<feature type="transmembrane region" description="Helical" evidence="8">
    <location>
        <begin position="109"/>
        <end position="126"/>
    </location>
</feature>
<evidence type="ECO:0000256" key="8">
    <source>
        <dbReference type="SAM" id="Phobius"/>
    </source>
</evidence>
<evidence type="ECO:0000256" key="2">
    <source>
        <dbReference type="ARBA" id="ARBA00005346"/>
    </source>
</evidence>
<dbReference type="AlphaFoldDB" id="A0A1H8PTG5"/>
<evidence type="ECO:0000256" key="3">
    <source>
        <dbReference type="ARBA" id="ARBA00022475"/>
    </source>
</evidence>
<protein>
    <submittedName>
        <fullName evidence="11">Formate hydrogenlyase subunit 3/Multisubunit Na+/H+ antiporter, MnhD subunit</fullName>
    </submittedName>
    <submittedName>
        <fullName evidence="10">Multiple resistance and pH homeostasis protein A</fullName>
    </submittedName>
</protein>
<evidence type="ECO:0000313" key="10">
    <source>
        <dbReference type="EMBL" id="SEH99083.1"/>
    </source>
</evidence>
<feature type="transmembrane region" description="Helical" evidence="8">
    <location>
        <begin position="198"/>
        <end position="219"/>
    </location>
</feature>
<dbReference type="PANTHER" id="PTHR42703:SF1">
    <property type="entry name" value="NA(+)_H(+) ANTIPORTER SUBUNIT D1"/>
    <property type="match status" value="1"/>
</dbReference>
<dbReference type="GO" id="GO:0005886">
    <property type="term" value="C:plasma membrane"/>
    <property type="evidence" value="ECO:0007669"/>
    <property type="project" value="UniProtKB-SubCell"/>
</dbReference>
<feature type="transmembrane region" description="Helical" evidence="8">
    <location>
        <begin position="6"/>
        <end position="26"/>
    </location>
</feature>
<dbReference type="GO" id="GO:0008137">
    <property type="term" value="F:NADH dehydrogenase (ubiquinone) activity"/>
    <property type="evidence" value="ECO:0007669"/>
    <property type="project" value="InterPro"/>
</dbReference>
<feature type="transmembrane region" description="Helical" evidence="8">
    <location>
        <begin position="1019"/>
        <end position="1040"/>
    </location>
</feature>
<proteinExistence type="inferred from homology"/>
<evidence type="ECO:0000256" key="4">
    <source>
        <dbReference type="ARBA" id="ARBA00022692"/>
    </source>
</evidence>
<feature type="transmembrane region" description="Helical" evidence="8">
    <location>
        <begin position="240"/>
        <end position="261"/>
    </location>
</feature>
<dbReference type="PANTHER" id="PTHR42703">
    <property type="entry name" value="NADH DEHYDROGENASE"/>
    <property type="match status" value="1"/>
</dbReference>
<feature type="transmembrane region" description="Helical" evidence="8">
    <location>
        <begin position="804"/>
        <end position="823"/>
    </location>
</feature>
<dbReference type="Proteomes" id="UP000183063">
    <property type="component" value="Unassembled WGS sequence"/>
</dbReference>
<evidence type="ECO:0000256" key="5">
    <source>
        <dbReference type="ARBA" id="ARBA00022989"/>
    </source>
</evidence>
<evidence type="ECO:0000256" key="1">
    <source>
        <dbReference type="ARBA" id="ARBA00004651"/>
    </source>
</evidence>
<keyword evidence="6 8" id="KW-0472">Membrane</keyword>
<evidence type="ECO:0000313" key="11">
    <source>
        <dbReference type="EMBL" id="SEO45215.1"/>
    </source>
</evidence>
<evidence type="ECO:0000313" key="12">
    <source>
        <dbReference type="Proteomes" id="UP000183063"/>
    </source>
</evidence>
<feature type="transmembrane region" description="Helical" evidence="8">
    <location>
        <begin position="603"/>
        <end position="624"/>
    </location>
</feature>
<feature type="domain" description="NADH:quinone oxidoreductase/Mrp antiporter transmembrane" evidence="9">
    <location>
        <begin position="129"/>
        <end position="413"/>
    </location>
</feature>
<feature type="transmembrane region" description="Helical" evidence="8">
    <location>
        <begin position="880"/>
        <end position="901"/>
    </location>
</feature>
<gene>
    <name evidence="10" type="primary">mrpA_3</name>
    <name evidence="10" type="ORF">RTCCBAU85039_3544</name>
    <name evidence="11" type="ORF">SAMN05216228_1017105</name>
</gene>
<feature type="transmembrane region" description="Helical" evidence="8">
    <location>
        <begin position="711"/>
        <end position="732"/>
    </location>
</feature>
<feature type="transmembrane region" description="Helical" evidence="8">
    <location>
        <begin position="326"/>
        <end position="348"/>
    </location>
</feature>
<evidence type="ECO:0000256" key="6">
    <source>
        <dbReference type="ARBA" id="ARBA00023136"/>
    </source>
</evidence>
<dbReference type="STRING" id="501024.RTCCBAU85039_3544"/>
<feature type="transmembrane region" description="Helical" evidence="8">
    <location>
        <begin position="267"/>
        <end position="288"/>
    </location>
</feature>
<feature type="transmembrane region" description="Helical" evidence="8">
    <location>
        <begin position="676"/>
        <end position="699"/>
    </location>
</feature>
<feature type="transmembrane region" description="Helical" evidence="8">
    <location>
        <begin position="476"/>
        <end position="493"/>
    </location>
</feature>
<keyword evidence="4 7" id="KW-0812">Transmembrane</keyword>
<feature type="domain" description="NADH:quinone oxidoreductase/Mrp antiporter transmembrane" evidence="9">
    <location>
        <begin position="573"/>
        <end position="853"/>
    </location>
</feature>
<evidence type="ECO:0000259" key="9">
    <source>
        <dbReference type="Pfam" id="PF00361"/>
    </source>
</evidence>
<dbReference type="InterPro" id="IPR001750">
    <property type="entry name" value="ND/Mrp_TM"/>
</dbReference>
<evidence type="ECO:0000256" key="7">
    <source>
        <dbReference type="RuleBase" id="RU000320"/>
    </source>
</evidence>
<accession>A0A1H8PTG5</accession>
<feature type="transmembrane region" description="Helical" evidence="8">
    <location>
        <begin position="551"/>
        <end position="569"/>
    </location>
</feature>
<keyword evidence="3" id="KW-1003">Cell membrane</keyword>
<comment type="subcellular location">
    <subcellularLocation>
        <location evidence="1">Cell membrane</location>
        <topology evidence="1">Multi-pass membrane protein</topology>
    </subcellularLocation>
    <subcellularLocation>
        <location evidence="7">Membrane</location>
        <topology evidence="7">Multi-pass membrane protein</topology>
    </subcellularLocation>
</comment>
<feature type="transmembrane region" description="Helical" evidence="8">
    <location>
        <begin position="164"/>
        <end position="186"/>
    </location>
</feature>
<dbReference type="EMBL" id="FNXB01000017">
    <property type="protein sequence ID" value="SEH99083.1"/>
    <property type="molecule type" value="Genomic_DNA"/>
</dbReference>